<dbReference type="eggNOG" id="COG3617">
    <property type="taxonomic scope" value="Bacteria"/>
</dbReference>
<gene>
    <name evidence="2" type="ORF">HMPREF0645_2604</name>
</gene>
<comment type="caution">
    <text evidence="2">The sequence shown here is derived from an EMBL/GenBank/DDBJ whole genome shotgun (WGS) entry which is preliminary data.</text>
</comment>
<dbReference type="HOGENOM" id="CLU_046670_12_3_10"/>
<keyword evidence="3" id="KW-1185">Reference proteome</keyword>
<evidence type="ECO:0000259" key="1">
    <source>
        <dbReference type="PROSITE" id="PS51750"/>
    </source>
</evidence>
<name>D1Q069_9BACT</name>
<feature type="domain" description="Bro-N" evidence="1">
    <location>
        <begin position="1"/>
        <end position="106"/>
    </location>
</feature>
<accession>D1Q069</accession>
<dbReference type="AlphaFoldDB" id="D1Q069"/>
<dbReference type="EMBL" id="ACKS01000107">
    <property type="protein sequence ID" value="EFA42968.1"/>
    <property type="molecule type" value="Genomic_DNA"/>
</dbReference>
<proteinExistence type="predicted"/>
<dbReference type="SMART" id="SM01040">
    <property type="entry name" value="Bro-N"/>
    <property type="match status" value="1"/>
</dbReference>
<dbReference type="PROSITE" id="PS51750">
    <property type="entry name" value="BRO_N"/>
    <property type="match status" value="1"/>
</dbReference>
<dbReference type="RefSeq" id="WP_007174999.1">
    <property type="nucleotide sequence ID" value="NZ_GG704783.1"/>
</dbReference>
<sequence>METRITIFNNPQFGDIRTAGTPEAPLFCLADVCKSLELQASAVIRQLDDGVITRHPISDSLGRQQVANFVSEDGLYDVILDSRKPEAKVFHKWITSEVIAPIKKTGGYSLSNRYPMSLIERAA</sequence>
<evidence type="ECO:0000313" key="3">
    <source>
        <dbReference type="Proteomes" id="UP000003160"/>
    </source>
</evidence>
<protein>
    <submittedName>
        <fullName evidence="2">BRO family, N-terminal domain protein</fullName>
    </submittedName>
</protein>
<dbReference type="PANTHER" id="PTHR36180:SF2">
    <property type="entry name" value="BRO FAMILY PROTEIN"/>
    <property type="match status" value="1"/>
</dbReference>
<organism evidence="2 3">
    <name type="scientific">Hallella bergensis DSM 17361</name>
    <dbReference type="NCBI Taxonomy" id="585502"/>
    <lineage>
        <taxon>Bacteria</taxon>
        <taxon>Pseudomonadati</taxon>
        <taxon>Bacteroidota</taxon>
        <taxon>Bacteroidia</taxon>
        <taxon>Bacteroidales</taxon>
        <taxon>Prevotellaceae</taxon>
        <taxon>Hallella</taxon>
    </lineage>
</organism>
<reference evidence="2 3" key="1">
    <citation type="submission" date="2009-10" db="EMBL/GenBank/DDBJ databases">
        <authorList>
            <person name="Qin X."/>
            <person name="Bachman B."/>
            <person name="Battles P."/>
            <person name="Bell A."/>
            <person name="Bess C."/>
            <person name="Bickham C."/>
            <person name="Chaboub L."/>
            <person name="Chen D."/>
            <person name="Coyle M."/>
            <person name="Deiros D.R."/>
            <person name="Dinh H."/>
            <person name="Forbes L."/>
            <person name="Fowler G."/>
            <person name="Francisco L."/>
            <person name="Fu Q."/>
            <person name="Gubbala S."/>
            <person name="Hale W."/>
            <person name="Han Y."/>
            <person name="Hemphill L."/>
            <person name="Highlander S.K."/>
            <person name="Hirani K."/>
            <person name="Hogues M."/>
            <person name="Jackson L."/>
            <person name="Jakkamsetti A."/>
            <person name="Javaid M."/>
            <person name="Jiang H."/>
            <person name="Korchina V."/>
            <person name="Kovar C."/>
            <person name="Lara F."/>
            <person name="Lee S."/>
            <person name="Mata R."/>
            <person name="Mathew T."/>
            <person name="Moen C."/>
            <person name="Morales K."/>
            <person name="Munidasa M."/>
            <person name="Nazareth L."/>
            <person name="Ngo R."/>
            <person name="Nguyen L."/>
            <person name="Okwuonu G."/>
            <person name="Ongeri F."/>
            <person name="Patil S."/>
            <person name="Petrosino J."/>
            <person name="Pham C."/>
            <person name="Pham P."/>
            <person name="Pu L.-L."/>
            <person name="Puazo M."/>
            <person name="Raj R."/>
            <person name="Reid J."/>
            <person name="Rouhana J."/>
            <person name="Saada N."/>
            <person name="Shang Y."/>
            <person name="Simmons D."/>
            <person name="Thornton R."/>
            <person name="Warren J."/>
            <person name="Weissenberger G."/>
            <person name="Zhang J."/>
            <person name="Zhang L."/>
            <person name="Zhou C."/>
            <person name="Zhu D."/>
            <person name="Muzny D."/>
            <person name="Worley K."/>
            <person name="Gibbs R."/>
        </authorList>
    </citation>
    <scope>NUCLEOTIDE SEQUENCE [LARGE SCALE GENOMIC DNA]</scope>
    <source>
        <strain evidence="2 3">DSM 17361</strain>
    </source>
</reference>
<dbReference type="Pfam" id="PF02498">
    <property type="entry name" value="Bro-N"/>
    <property type="match status" value="1"/>
</dbReference>
<dbReference type="PANTHER" id="PTHR36180">
    <property type="entry name" value="DNA-BINDING PROTEIN-RELATED-RELATED"/>
    <property type="match status" value="1"/>
</dbReference>
<evidence type="ECO:0000313" key="2">
    <source>
        <dbReference type="EMBL" id="EFA42968.1"/>
    </source>
</evidence>
<dbReference type="OrthoDB" id="1078540at2"/>
<dbReference type="Proteomes" id="UP000003160">
    <property type="component" value="Unassembled WGS sequence"/>
</dbReference>
<dbReference type="InterPro" id="IPR003497">
    <property type="entry name" value="BRO_N_domain"/>
</dbReference>